<keyword evidence="12" id="KW-1185">Reference proteome</keyword>
<feature type="active site" description="Proton donor; for dehydratase activity" evidence="7">
    <location>
        <position position="1074"/>
    </location>
</feature>
<dbReference type="InterPro" id="IPR016035">
    <property type="entry name" value="Acyl_Trfase/lysoPLipase"/>
</dbReference>
<dbReference type="InterPro" id="IPR020806">
    <property type="entry name" value="PKS_PP-bd"/>
</dbReference>
<dbReference type="Pfam" id="PF13602">
    <property type="entry name" value="ADH_zinc_N_2"/>
    <property type="match status" value="1"/>
</dbReference>
<evidence type="ECO:0000256" key="5">
    <source>
        <dbReference type="ARBA" id="ARBA00023268"/>
    </source>
</evidence>
<dbReference type="InterPro" id="IPR042104">
    <property type="entry name" value="PKS_dehydratase_sf"/>
</dbReference>
<dbReference type="CDD" id="cd02440">
    <property type="entry name" value="AdoMet_MTases"/>
    <property type="match status" value="1"/>
</dbReference>
<dbReference type="Pfam" id="PF08659">
    <property type="entry name" value="KR"/>
    <property type="match status" value="1"/>
</dbReference>
<keyword evidence="2" id="KW-0597">Phosphoprotein</keyword>
<dbReference type="Gene3D" id="1.10.1200.10">
    <property type="entry name" value="ACP-like"/>
    <property type="match status" value="1"/>
</dbReference>
<evidence type="ECO:0000256" key="3">
    <source>
        <dbReference type="ARBA" id="ARBA00022679"/>
    </source>
</evidence>
<dbReference type="InterPro" id="IPR013968">
    <property type="entry name" value="PKS_KR"/>
</dbReference>
<gene>
    <name evidence="11" type="ORF">BO78DRAFT_407392</name>
</gene>
<dbReference type="GO" id="GO:0006633">
    <property type="term" value="P:fatty acid biosynthetic process"/>
    <property type="evidence" value="ECO:0007669"/>
    <property type="project" value="TreeGrafter"/>
</dbReference>
<dbReference type="PROSITE" id="PS50075">
    <property type="entry name" value="CARRIER"/>
    <property type="match status" value="1"/>
</dbReference>
<evidence type="ECO:0000256" key="1">
    <source>
        <dbReference type="ARBA" id="ARBA00022450"/>
    </source>
</evidence>
<keyword evidence="5" id="KW-0511">Multifunctional enzyme</keyword>
<sequence>MACRLPGGIRSPEQIWNFLLNKGDARSRVPESRYNIDAYYSPVDKPGSIKTQHGYFLDDDLSKTDGSLFTMSPMELERCDPQQRLMLEVARECIEDAGEVGWKGTRTGVYIGNFGEDWSEMFDKEPQQYGVYRLAGSGDFALANRVSYEMNLQGPSMTIRTACSSSLVALNEACLAIARGDCKSAIVGGASLILTPTMSIKLTEQGVLSPDASCKTFSADANGYGRAEAINAVYVKPLADAIRDGNPVRAVIRGTATNSDGKTPGMTYPSAEAQEALIRRAYEIAEIADYSETPFLELHGTGTVVGDRIETNAVAKVFGTSGTYIGSVKPNLGHSEGASGLTSVIKAVLALENRIIPPNIKFTSPNPNIPFQPAKLEVPVEAIPWPESRVERISVNSFGIGGSNAHVILDSASTHNASPQREEASDHLQLLVLSASSPASLETIIENYRAYLSNHTEDIEDLAFTLANKREQLPYRAFVVASREQPGSASPIAKPVPTPNVVMVFTGQGAQWPQMGRDLLRSNAVFRASIKGLDQHLKSLGAAGPAWTIEAELRKPAKTSKLGTAELSQPLCTAIQIALVDSLAAVGIVPEAVVGHSSGEIAGAYAAGALTAEEAITAAFHRGAIAQRQTRPGAMAAIGMGWEEVKEFLVPNVGVACENSPKSITLSGDADKVEAVVSEIQKARPNVLARLLKVDKAYHSYHMAEVGEDYYSLVGPKVLGRSPAKLFFSSVTGKLLSENETLGARYWQQNLESPVLFRDAVSSVCRHSIGKNAVFLEVGPHSALAGPVRQILTDNSSTAPYVAAMLRQQSCTEALLSAIGKLYTLHVPIDFTAMFPTGTCLPDLPRYAWNYEKSYWHETRVTKEWRQRQHIYHDLLGVKATECTDFEPVWRNMFHVDNAPWVRDHKVNDDIVFPFAGYVAMAGEAVRQVTGVQDGFQVRNVLATTALVVNEGKPVEIVTTLRRHRLTNSADSQWWEFAIGSHNGHVWTRHCTGEVRDQPDSLGPGGTITQLPREIGSRRWYDVLRRGGLEFGPRFQCMEDIRSSTTFPGQSTAHIRNSGQGDESMYHLHPVVIDASLQLLVCAAAYGLGLKHRNNVATGVGELSITRCSSDLVASASGAFTYNGSVGGSGYCIGDGQVVLRMSGVRHTVLEAPETGDIHAAAHPVWKPHVDFVNPESLLKPSIDKAVYMPTLNELAQLCMLRSWKSIGGIETNVPHLQKYQAWLDTEIHSREPLSPTWKHVDDKGLLDRINSRVEHLKGTPAAPAAAAISLVSSASKPILSGEREVFDLLHEGDAWVELHSFIEEFDTSSLFHVLAHSRPNLRILELGAGTGARTSKILPRLESSYSKYTVSDSSASLIATAKERFQGVPNIECTAFDISKDLEEQDFGERQYDLIIATNVLYKTESLGASLTNARKLLHPEGRLVLQELCSSSKWINYIFGLLPGWWLGAADGRTSEPYVDMKRWERELEKAGFAGADAIVPDSDEPFQLTSVVVAWPKPAKDVSKQVTLLSTDNTSDLGPIMEELQKRNYQISRCTIHDRPPVGQEVISLLDQNAPFFEGLTAEVFDRFRAFLSELGDSGLFWVTPLTSIHCKDPRYAQVQGFARTMRAEMGIDFAVCEVDTDFGDPKILDVFEKFQKREEDVTSKPDLEYAIHEGQVNVPRVYPFTLTDKTLIADADDTIALSTKRPGRLTDLLWSRQPAKQLMGDQVEVEVYSSGLNSRDVLVATGALELPVPVFGLEASGVVRRVGPEAKHLQVGERVMGLVQGALSSVIQASELLFVKIPDQLGLNEAATLPFSYATALYSLTNVGHLEAGQSILIHQGCSDVSIAAIQLSKIIGAEIYATVGNDNQLSYLVETFGLSRDHIFLDASGSFVDGIRSQTQGRGVDVVLNSLSGESLHASWRCVAEFGQMIEIGKKDVLGAGKLDMDVFHLNRSYSYVDIDRIRAGRPAVIARLLHDILGFYQKGMIQPIQPAKVLGASDIQDAFSDIQRDDHIGKIVVELRQSLENNLLTVNVAKRKMTPQFNSSASYLLVGGLGGLGRSVAIWMVEHGARHLIFLSRSAGSGPQDQSFVHELATMGCEAHLIKGSVSDMEAVTQAIQASTAPLKGVLQMSMVLRDQAYPKMTWDDWSVATSPKIQGTWNLHNATVAAGIDLDFFVLFSSISGIIGQPGQANYASANTFLDAFHEYRSGLGLATSVLQLGPVDDVGVFYGNDDMLRQLKSAGFYCIRGKEVLDALVLATAPSSSDLNRPANFAVGLRSTTSLESENNRLVWRKDPRMAVYRNNSGGGGAGGGDGAAHNELKALLATARTDPSALEKPETIELLAREIGRKVLGLLLKPEEDLNTSLGLADLGMDSLVAIEMRTWWKQTFRFDISVLEMLGMGTLEVLGKHAAEGLKKSFEQ</sequence>
<dbReference type="InterPro" id="IPR049551">
    <property type="entry name" value="PKS_DH_C"/>
</dbReference>
<dbReference type="SMART" id="SM00826">
    <property type="entry name" value="PKS_DH"/>
    <property type="match status" value="1"/>
</dbReference>
<dbReference type="SUPFAM" id="SSF55048">
    <property type="entry name" value="Probable ACP-binding domain of malonyl-CoA ACP transacylase"/>
    <property type="match status" value="1"/>
</dbReference>
<dbReference type="PROSITE" id="PS52004">
    <property type="entry name" value="KS3_2"/>
    <property type="match status" value="1"/>
</dbReference>
<dbReference type="PROSITE" id="PS52019">
    <property type="entry name" value="PKS_MFAS_DH"/>
    <property type="match status" value="1"/>
</dbReference>
<dbReference type="SUPFAM" id="SSF53901">
    <property type="entry name" value="Thiolase-like"/>
    <property type="match status" value="1"/>
</dbReference>
<reference evidence="11 12" key="1">
    <citation type="submission" date="2018-02" db="EMBL/GenBank/DDBJ databases">
        <title>The genomes of Aspergillus section Nigri reveals drivers in fungal speciation.</title>
        <authorList>
            <consortium name="DOE Joint Genome Institute"/>
            <person name="Vesth T.C."/>
            <person name="Nybo J."/>
            <person name="Theobald S."/>
            <person name="Brandl J."/>
            <person name="Frisvad J.C."/>
            <person name="Nielsen K.F."/>
            <person name="Lyhne E.K."/>
            <person name="Kogle M.E."/>
            <person name="Kuo A."/>
            <person name="Riley R."/>
            <person name="Clum A."/>
            <person name="Nolan M."/>
            <person name="Lipzen A."/>
            <person name="Salamov A."/>
            <person name="Henrissat B."/>
            <person name="Wiebenga A."/>
            <person name="De vries R.P."/>
            <person name="Grigoriev I.V."/>
            <person name="Mortensen U.H."/>
            <person name="Andersen M.R."/>
            <person name="Baker S.E."/>
        </authorList>
    </citation>
    <scope>NUCLEOTIDE SEQUENCE [LARGE SCALE GENOMIC DNA]</scope>
    <source>
        <strain evidence="11 12">CBS 121057</strain>
    </source>
</reference>
<dbReference type="Gene3D" id="3.40.366.10">
    <property type="entry name" value="Malonyl-Coenzyme A Acyl Carrier Protein, domain 2"/>
    <property type="match status" value="1"/>
</dbReference>
<dbReference type="InterPro" id="IPR049552">
    <property type="entry name" value="PKS_DH_N"/>
</dbReference>
<dbReference type="InterPro" id="IPR020843">
    <property type="entry name" value="ER"/>
</dbReference>
<dbReference type="PANTHER" id="PTHR43775">
    <property type="entry name" value="FATTY ACID SYNTHASE"/>
    <property type="match status" value="1"/>
</dbReference>
<dbReference type="VEuPathDB" id="FungiDB:BO78DRAFT_407392"/>
<dbReference type="OrthoDB" id="329835at2759"/>
<dbReference type="SUPFAM" id="SSF47336">
    <property type="entry name" value="ACP-like"/>
    <property type="match status" value="1"/>
</dbReference>
<dbReference type="Pfam" id="PF00550">
    <property type="entry name" value="PP-binding"/>
    <property type="match status" value="1"/>
</dbReference>
<dbReference type="Proteomes" id="UP000248423">
    <property type="component" value="Unassembled WGS sequence"/>
</dbReference>
<dbReference type="SUPFAM" id="SSF51735">
    <property type="entry name" value="NAD(P)-binding Rossmann-fold domains"/>
    <property type="match status" value="2"/>
</dbReference>
<dbReference type="InterPro" id="IPR049900">
    <property type="entry name" value="PKS_mFAS_DH"/>
</dbReference>
<dbReference type="InterPro" id="IPR011032">
    <property type="entry name" value="GroES-like_sf"/>
</dbReference>
<dbReference type="GO" id="GO:0004312">
    <property type="term" value="F:fatty acid synthase activity"/>
    <property type="evidence" value="ECO:0007669"/>
    <property type="project" value="TreeGrafter"/>
</dbReference>
<dbReference type="InterPro" id="IPR020807">
    <property type="entry name" value="PKS_DH"/>
</dbReference>
<dbReference type="InterPro" id="IPR016036">
    <property type="entry name" value="Malonyl_transacylase_ACP-bd"/>
</dbReference>
<dbReference type="Gene3D" id="3.40.50.720">
    <property type="entry name" value="NAD(P)-binding Rossmann-like Domain"/>
    <property type="match status" value="2"/>
</dbReference>
<evidence type="ECO:0000256" key="4">
    <source>
        <dbReference type="ARBA" id="ARBA00022857"/>
    </source>
</evidence>
<evidence type="ECO:0000259" key="9">
    <source>
        <dbReference type="PROSITE" id="PS52004"/>
    </source>
</evidence>
<dbReference type="InterPro" id="IPR057326">
    <property type="entry name" value="KR_dom"/>
</dbReference>
<dbReference type="InterPro" id="IPR014030">
    <property type="entry name" value="Ketoacyl_synth_N"/>
</dbReference>
<dbReference type="InterPro" id="IPR016039">
    <property type="entry name" value="Thiolase-like"/>
</dbReference>
<feature type="region of interest" description="C-terminal hotdog fold" evidence="7">
    <location>
        <begin position="1012"/>
        <end position="1156"/>
    </location>
</feature>
<feature type="domain" description="PKS/mFAS DH" evidence="10">
    <location>
        <begin position="873"/>
        <end position="1156"/>
    </location>
</feature>
<dbReference type="InterPro" id="IPR009081">
    <property type="entry name" value="PP-bd_ACP"/>
</dbReference>
<dbReference type="Pfam" id="PF08242">
    <property type="entry name" value="Methyltransf_12"/>
    <property type="match status" value="1"/>
</dbReference>
<keyword evidence="1" id="KW-0596">Phosphopantetheine</keyword>
<dbReference type="GO" id="GO:0016491">
    <property type="term" value="F:oxidoreductase activity"/>
    <property type="evidence" value="ECO:0007669"/>
    <property type="project" value="InterPro"/>
</dbReference>
<accession>A0A319E8J3</accession>
<dbReference type="CDD" id="cd05195">
    <property type="entry name" value="enoyl_red"/>
    <property type="match status" value="1"/>
</dbReference>
<feature type="domain" description="Ketosynthase family 3 (KS3)" evidence="9">
    <location>
        <begin position="1"/>
        <end position="411"/>
    </location>
</feature>
<dbReference type="Pfam" id="PF14765">
    <property type="entry name" value="PS-DH"/>
    <property type="match status" value="1"/>
</dbReference>
<dbReference type="STRING" id="1448318.A0A319E8J3"/>
<keyword evidence="6" id="KW-0012">Acyltransferase</keyword>
<dbReference type="InterPro" id="IPR036736">
    <property type="entry name" value="ACP-like_sf"/>
</dbReference>
<dbReference type="Pfam" id="PF16197">
    <property type="entry name" value="KAsynt_C_assoc"/>
    <property type="match status" value="1"/>
</dbReference>
<dbReference type="Gene3D" id="3.10.129.110">
    <property type="entry name" value="Polyketide synthase dehydratase"/>
    <property type="match status" value="1"/>
</dbReference>
<dbReference type="Gene3D" id="3.40.47.10">
    <property type="match status" value="1"/>
</dbReference>
<evidence type="ECO:0000259" key="10">
    <source>
        <dbReference type="PROSITE" id="PS52019"/>
    </source>
</evidence>
<dbReference type="SUPFAM" id="SSF53335">
    <property type="entry name" value="S-adenosyl-L-methionine-dependent methyltransferases"/>
    <property type="match status" value="1"/>
</dbReference>
<evidence type="ECO:0000259" key="8">
    <source>
        <dbReference type="PROSITE" id="PS50075"/>
    </source>
</evidence>
<dbReference type="InterPro" id="IPR013217">
    <property type="entry name" value="Methyltransf_12"/>
</dbReference>
<dbReference type="InterPro" id="IPR032821">
    <property type="entry name" value="PKS_assoc"/>
</dbReference>
<organism evidence="11 12">
    <name type="scientific">Aspergillus sclerotiicarbonarius (strain CBS 121057 / IBT 28362)</name>
    <dbReference type="NCBI Taxonomy" id="1448318"/>
    <lineage>
        <taxon>Eukaryota</taxon>
        <taxon>Fungi</taxon>
        <taxon>Dikarya</taxon>
        <taxon>Ascomycota</taxon>
        <taxon>Pezizomycotina</taxon>
        <taxon>Eurotiomycetes</taxon>
        <taxon>Eurotiomycetidae</taxon>
        <taxon>Eurotiales</taxon>
        <taxon>Aspergillaceae</taxon>
        <taxon>Aspergillus</taxon>
        <taxon>Aspergillus subgen. Circumdati</taxon>
    </lineage>
</organism>
<dbReference type="CDD" id="cd00833">
    <property type="entry name" value="PKS"/>
    <property type="match status" value="1"/>
</dbReference>
<evidence type="ECO:0000313" key="12">
    <source>
        <dbReference type="Proteomes" id="UP000248423"/>
    </source>
</evidence>
<keyword evidence="3" id="KW-0808">Transferase</keyword>
<dbReference type="SMART" id="SM00827">
    <property type="entry name" value="PKS_AT"/>
    <property type="match status" value="1"/>
</dbReference>
<dbReference type="SMART" id="SM00823">
    <property type="entry name" value="PKS_PP"/>
    <property type="match status" value="1"/>
</dbReference>
<proteinExistence type="predicted"/>
<evidence type="ECO:0000313" key="11">
    <source>
        <dbReference type="EMBL" id="PYI06457.1"/>
    </source>
</evidence>
<dbReference type="SMART" id="SM00829">
    <property type="entry name" value="PKS_ER"/>
    <property type="match status" value="1"/>
</dbReference>
<feature type="region of interest" description="N-terminal hotdog fold" evidence="7">
    <location>
        <begin position="873"/>
        <end position="1002"/>
    </location>
</feature>
<dbReference type="SUPFAM" id="SSF50129">
    <property type="entry name" value="GroES-like"/>
    <property type="match status" value="1"/>
</dbReference>
<dbReference type="Gene3D" id="3.90.180.10">
    <property type="entry name" value="Medium-chain alcohol dehydrogenases, catalytic domain"/>
    <property type="match status" value="1"/>
</dbReference>
<feature type="domain" description="Carrier" evidence="8">
    <location>
        <begin position="2323"/>
        <end position="2400"/>
    </location>
</feature>
<dbReference type="SMART" id="SM00825">
    <property type="entry name" value="PKS_KS"/>
    <property type="match status" value="1"/>
</dbReference>
<dbReference type="Pfam" id="PF00109">
    <property type="entry name" value="ketoacyl-synt"/>
    <property type="match status" value="1"/>
</dbReference>
<dbReference type="InterPro" id="IPR050091">
    <property type="entry name" value="PKS_NRPS_Biosynth_Enz"/>
</dbReference>
<dbReference type="InterPro" id="IPR020841">
    <property type="entry name" value="PKS_Beta-ketoAc_synthase_dom"/>
</dbReference>
<evidence type="ECO:0000256" key="6">
    <source>
        <dbReference type="ARBA" id="ARBA00023315"/>
    </source>
</evidence>
<dbReference type="GO" id="GO:0044550">
    <property type="term" value="P:secondary metabolite biosynthetic process"/>
    <property type="evidence" value="ECO:0007669"/>
    <property type="project" value="TreeGrafter"/>
</dbReference>
<dbReference type="SMART" id="SM00822">
    <property type="entry name" value="PKS_KR"/>
    <property type="match status" value="1"/>
</dbReference>
<dbReference type="InterPro" id="IPR014031">
    <property type="entry name" value="Ketoacyl_synth_C"/>
</dbReference>
<dbReference type="Pfam" id="PF00698">
    <property type="entry name" value="Acyl_transf_1"/>
    <property type="match status" value="1"/>
</dbReference>
<dbReference type="Gene3D" id="3.40.50.150">
    <property type="entry name" value="Vaccinia Virus protein VP39"/>
    <property type="match status" value="1"/>
</dbReference>
<evidence type="ECO:0000256" key="2">
    <source>
        <dbReference type="ARBA" id="ARBA00022553"/>
    </source>
</evidence>
<dbReference type="PANTHER" id="PTHR43775:SF28">
    <property type="entry name" value="SYNTHASE, PUTATIVE-RELATED"/>
    <property type="match status" value="1"/>
</dbReference>
<dbReference type="Pfam" id="PF08240">
    <property type="entry name" value="ADH_N"/>
    <property type="match status" value="1"/>
</dbReference>
<keyword evidence="4" id="KW-0521">NADP</keyword>
<dbReference type="Pfam" id="PF02801">
    <property type="entry name" value="Ketoacyl-synt_C"/>
    <property type="match status" value="1"/>
</dbReference>
<dbReference type="GO" id="GO:0031177">
    <property type="term" value="F:phosphopantetheine binding"/>
    <property type="evidence" value="ECO:0007669"/>
    <property type="project" value="InterPro"/>
</dbReference>
<protein>
    <submittedName>
        <fullName evidence="11">Uncharacterized protein</fullName>
    </submittedName>
</protein>
<feature type="active site" description="Proton acceptor; for dehydratase activity" evidence="7">
    <location>
        <position position="905"/>
    </location>
</feature>
<dbReference type="InterPro" id="IPR001227">
    <property type="entry name" value="Ac_transferase_dom_sf"/>
</dbReference>
<evidence type="ECO:0000256" key="7">
    <source>
        <dbReference type="PROSITE-ProRule" id="PRU01363"/>
    </source>
</evidence>
<dbReference type="InterPro" id="IPR029063">
    <property type="entry name" value="SAM-dependent_MTases_sf"/>
</dbReference>
<dbReference type="InterPro" id="IPR036291">
    <property type="entry name" value="NAD(P)-bd_dom_sf"/>
</dbReference>
<dbReference type="EMBL" id="KZ826349">
    <property type="protein sequence ID" value="PYI06457.1"/>
    <property type="molecule type" value="Genomic_DNA"/>
</dbReference>
<dbReference type="SUPFAM" id="SSF52151">
    <property type="entry name" value="FabD/lysophospholipase-like"/>
    <property type="match status" value="1"/>
</dbReference>
<dbReference type="InterPro" id="IPR014043">
    <property type="entry name" value="Acyl_transferase_dom"/>
</dbReference>
<dbReference type="Pfam" id="PF21089">
    <property type="entry name" value="PKS_DH_N"/>
    <property type="match status" value="1"/>
</dbReference>
<name>A0A319E8J3_ASPSB</name>
<dbReference type="InterPro" id="IPR013154">
    <property type="entry name" value="ADH-like_N"/>
</dbReference>